<evidence type="ECO:0000259" key="1">
    <source>
        <dbReference type="PROSITE" id="PS51725"/>
    </source>
</evidence>
<gene>
    <name evidence="2" type="ORF">E7Z79_04095</name>
</gene>
<dbReference type="Pfam" id="PF03992">
    <property type="entry name" value="ABM"/>
    <property type="match status" value="1"/>
</dbReference>
<evidence type="ECO:0000313" key="3">
    <source>
        <dbReference type="Proteomes" id="UP000783037"/>
    </source>
</evidence>
<dbReference type="PANTHER" id="PTHR33336:SF15">
    <property type="entry name" value="ABM DOMAIN-CONTAINING PROTEIN"/>
    <property type="match status" value="1"/>
</dbReference>
<feature type="domain" description="ABM" evidence="1">
    <location>
        <begin position="2"/>
        <end position="91"/>
    </location>
</feature>
<dbReference type="GO" id="GO:0004497">
    <property type="term" value="F:monooxygenase activity"/>
    <property type="evidence" value="ECO:0007669"/>
    <property type="project" value="UniProtKB-KW"/>
</dbReference>
<dbReference type="InterPro" id="IPR011008">
    <property type="entry name" value="Dimeric_a/b-barrel"/>
</dbReference>
<protein>
    <submittedName>
        <fullName evidence="2">Antibiotic biosynthesis monooxygenase</fullName>
    </submittedName>
</protein>
<dbReference type="EMBL" id="SUTK01000013">
    <property type="protein sequence ID" value="MBE6501604.1"/>
    <property type="molecule type" value="Genomic_DNA"/>
</dbReference>
<comment type="caution">
    <text evidence="2">The sequence shown here is derived from an EMBL/GenBank/DDBJ whole genome shotgun (WGS) entry which is preliminary data.</text>
</comment>
<accession>A0A8T3VEC3</accession>
<sequence length="98" mass="11093">MIMVLAKAIPKDEDACAKIVEFAQDLIENTKKEEGNIDYNLYSNTADGTLLFVEQWESKEILGTHLQTDHFIRFGENIQDLVSSELIIDVFDAEATDL</sequence>
<dbReference type="InterPro" id="IPR007138">
    <property type="entry name" value="ABM_dom"/>
</dbReference>
<dbReference type="PANTHER" id="PTHR33336">
    <property type="entry name" value="QUINOL MONOOXYGENASE YGIN-RELATED"/>
    <property type="match status" value="1"/>
</dbReference>
<dbReference type="Proteomes" id="UP000783037">
    <property type="component" value="Unassembled WGS sequence"/>
</dbReference>
<dbReference type="PROSITE" id="PS51725">
    <property type="entry name" value="ABM"/>
    <property type="match status" value="1"/>
</dbReference>
<organism evidence="2 3">
    <name type="scientific">Methanobrevibacter thaueri</name>
    <dbReference type="NCBI Taxonomy" id="190975"/>
    <lineage>
        <taxon>Archaea</taxon>
        <taxon>Methanobacteriati</taxon>
        <taxon>Methanobacteriota</taxon>
        <taxon>Methanomada group</taxon>
        <taxon>Methanobacteria</taxon>
        <taxon>Methanobacteriales</taxon>
        <taxon>Methanobacteriaceae</taxon>
        <taxon>Methanobrevibacter</taxon>
    </lineage>
</organism>
<dbReference type="AlphaFoldDB" id="A0A8T3VEC3"/>
<dbReference type="SUPFAM" id="SSF54909">
    <property type="entry name" value="Dimeric alpha+beta barrel"/>
    <property type="match status" value="1"/>
</dbReference>
<keyword evidence="2" id="KW-0560">Oxidoreductase</keyword>
<dbReference type="RefSeq" id="WP_303738708.1">
    <property type="nucleotide sequence ID" value="NZ_SUTK01000013.1"/>
</dbReference>
<keyword evidence="2" id="KW-0503">Monooxygenase</keyword>
<reference evidence="2" key="1">
    <citation type="submission" date="2019-04" db="EMBL/GenBank/DDBJ databases">
        <title>Evolution of Biomass-Degrading Anaerobic Consortia Revealed by Metagenomics.</title>
        <authorList>
            <person name="Peng X."/>
        </authorList>
    </citation>
    <scope>NUCLEOTIDE SEQUENCE</scope>
    <source>
        <strain evidence="2">SIG18</strain>
    </source>
</reference>
<name>A0A8T3VEC3_9EURY</name>
<dbReference type="Gene3D" id="3.30.70.100">
    <property type="match status" value="1"/>
</dbReference>
<dbReference type="InterPro" id="IPR050744">
    <property type="entry name" value="AI-2_Isomerase_LsrG"/>
</dbReference>
<evidence type="ECO:0000313" key="2">
    <source>
        <dbReference type="EMBL" id="MBE6501604.1"/>
    </source>
</evidence>
<proteinExistence type="predicted"/>